<dbReference type="Proteomes" id="UP000019763">
    <property type="component" value="Unassembled WGS sequence"/>
</dbReference>
<evidence type="ECO:0000313" key="1">
    <source>
        <dbReference type="EMBL" id="EZG55489.1"/>
    </source>
</evidence>
<keyword evidence="2" id="KW-1185">Reference proteome</keyword>
<dbReference type="VEuPathDB" id="CryptoDB:GNI_111840"/>
<gene>
    <name evidence="1" type="ORF">GNI_111840</name>
</gene>
<evidence type="ECO:0000313" key="2">
    <source>
        <dbReference type="Proteomes" id="UP000019763"/>
    </source>
</evidence>
<dbReference type="EMBL" id="AFNH02000835">
    <property type="protein sequence ID" value="EZG55489.1"/>
    <property type="molecule type" value="Genomic_DNA"/>
</dbReference>
<organism evidence="1 2">
    <name type="scientific">Gregarina niphandrodes</name>
    <name type="common">Septate eugregarine</name>
    <dbReference type="NCBI Taxonomy" id="110365"/>
    <lineage>
        <taxon>Eukaryota</taxon>
        <taxon>Sar</taxon>
        <taxon>Alveolata</taxon>
        <taxon>Apicomplexa</taxon>
        <taxon>Conoidasida</taxon>
        <taxon>Gregarinasina</taxon>
        <taxon>Eugregarinorida</taxon>
        <taxon>Gregarinidae</taxon>
        <taxon>Gregarina</taxon>
    </lineage>
</organism>
<dbReference type="AlphaFoldDB" id="A0A023B3F8"/>
<proteinExistence type="predicted"/>
<dbReference type="RefSeq" id="XP_011131533.1">
    <property type="nucleotide sequence ID" value="XM_011133231.1"/>
</dbReference>
<comment type="caution">
    <text evidence="1">The sequence shown here is derived from an EMBL/GenBank/DDBJ whole genome shotgun (WGS) entry which is preliminary data.</text>
</comment>
<accession>A0A023B3F8</accession>
<reference evidence="1" key="1">
    <citation type="submission" date="2013-12" db="EMBL/GenBank/DDBJ databases">
        <authorList>
            <person name="Omoto C.K."/>
            <person name="Sibley D."/>
            <person name="Venepally P."/>
            <person name="Hadjithomas M."/>
            <person name="Karamycheva S."/>
            <person name="Brunk B."/>
            <person name="Roos D."/>
            <person name="Caler E."/>
            <person name="Lorenzi H."/>
        </authorList>
    </citation>
    <scope>NUCLEOTIDE SEQUENCE</scope>
</reference>
<sequence length="70" mass="8574">MSLHLAEWPETEKSVSLTLEFNDWNGRTDTCELSVHIDDERNMVDLKRFWEQQFFDIWEKVFGYGRERFD</sequence>
<dbReference type="GeneID" id="22913953"/>
<protein>
    <submittedName>
        <fullName evidence="1">Uncharacterized protein</fullName>
    </submittedName>
</protein>
<name>A0A023B3F8_GRENI</name>